<gene>
    <name evidence="2" type="ORF">A176_001370</name>
</gene>
<evidence type="ECO:0000256" key="1">
    <source>
        <dbReference type="SAM" id="MobiDB-lite"/>
    </source>
</evidence>
<evidence type="ECO:0000313" key="3">
    <source>
        <dbReference type="Proteomes" id="UP000009026"/>
    </source>
</evidence>
<proteinExistence type="predicted"/>
<dbReference type="RefSeq" id="WP_002634328.1">
    <property type="nucleotide sequence ID" value="NZ_CP012109.1"/>
</dbReference>
<evidence type="ECO:0000313" key="2">
    <source>
        <dbReference type="EMBL" id="AKQ64458.1"/>
    </source>
</evidence>
<feature type="region of interest" description="Disordered" evidence="1">
    <location>
        <begin position="1"/>
        <end position="34"/>
    </location>
</feature>
<dbReference type="STRING" id="1297742.A176_001370"/>
<protein>
    <submittedName>
        <fullName evidence="2">Uncharacterized protein</fullName>
    </submittedName>
</protein>
<dbReference type="Proteomes" id="UP000009026">
    <property type="component" value="Chromosome"/>
</dbReference>
<keyword evidence="3" id="KW-1185">Reference proteome</keyword>
<sequence length="393" mass="42318">MDSKPTPNQAGGAAPGSKDPLLLTPGMPGPAAPSRLRSPFPWNKVALLTAIPEPDSVAVITLDDKLWRLKIEGNEVRRIELDDEYLEQASGGELHPLLPPSPTQLAYLQTRRLVIYDLKWQQAKTWSLAGTLEEVASRGGWVSTEPPVLAVELEDTTNFLTEDRIDFRLRTWRLNGDKRAQLGMLELGSVVGAVKWDAGAGLIAVQRPGAPLELYGPDLGKPQPEHPLALALRKLLVDGLTVQSLRLHHSLPVALVALGRDAVPKREEGKPPPEEPGIWRVSWEGSAVTARVARYASGESLSLGALSPEHDWVHYRVTDASGKNPHLYVQQVAAALKPPLALGPVPESGAALLWTGGATSLVMYDGTKDTLVQWKLAGAAPAKPPASTKPDGK</sequence>
<dbReference type="OrthoDB" id="5494701at2"/>
<dbReference type="KEGG" id="mym:A176_001370"/>
<dbReference type="EMBL" id="CP012109">
    <property type="protein sequence ID" value="AKQ64458.1"/>
    <property type="molecule type" value="Genomic_DNA"/>
</dbReference>
<dbReference type="AlphaFoldDB" id="A0A0H4WSB0"/>
<accession>A0A0H4WSB0</accession>
<reference evidence="2 3" key="1">
    <citation type="journal article" date="2016" name="PLoS ONE">
        <title>Complete Genome Sequence and Comparative Genomics of a Novel Myxobacterium Myxococcus hansupus.</title>
        <authorList>
            <person name="Sharma G."/>
            <person name="Narwani T."/>
            <person name="Subramanian S."/>
        </authorList>
    </citation>
    <scope>NUCLEOTIDE SEQUENCE [LARGE SCALE GENOMIC DNA]</scope>
    <source>
        <strain evidence="3">mixupus</strain>
    </source>
</reference>
<dbReference type="PATRIC" id="fig|1297742.4.peg.1386"/>
<name>A0A0H4WSB0_9BACT</name>
<organism evidence="2 3">
    <name type="scientific">Pseudomyxococcus hansupus</name>
    <dbReference type="NCBI Taxonomy" id="1297742"/>
    <lineage>
        <taxon>Bacteria</taxon>
        <taxon>Pseudomonadati</taxon>
        <taxon>Myxococcota</taxon>
        <taxon>Myxococcia</taxon>
        <taxon>Myxococcales</taxon>
        <taxon>Cystobacterineae</taxon>
        <taxon>Myxococcaceae</taxon>
        <taxon>Pseudomyxococcus</taxon>
    </lineage>
</organism>